<evidence type="ECO:0000259" key="7">
    <source>
        <dbReference type="Pfam" id="PF25919"/>
    </source>
</evidence>
<evidence type="ECO:0000256" key="3">
    <source>
        <dbReference type="SAM" id="Phobius"/>
    </source>
</evidence>
<keyword evidence="3" id="KW-0472">Membrane</keyword>
<dbReference type="NCBIfam" id="TIGR01730">
    <property type="entry name" value="RND_mfp"/>
    <property type="match status" value="1"/>
</dbReference>
<dbReference type="InterPro" id="IPR058791">
    <property type="entry name" value="3HB_CusB"/>
</dbReference>
<feature type="domain" description="CusB-like three alpha-helical bundle" evidence="6">
    <location>
        <begin position="161"/>
        <end position="211"/>
    </location>
</feature>
<dbReference type="Gene3D" id="2.40.420.20">
    <property type="match status" value="1"/>
</dbReference>
<evidence type="ECO:0000259" key="4">
    <source>
        <dbReference type="Pfam" id="PF11827"/>
    </source>
</evidence>
<feature type="domain" description="CusB-like barrel-sandwich hybrid" evidence="7">
    <location>
        <begin position="131"/>
        <end position="243"/>
    </location>
</feature>
<reference evidence="10" key="1">
    <citation type="submission" date="2023-06" db="EMBL/GenBank/DDBJ databases">
        <title>Genomic of Parafulvivirga corallium.</title>
        <authorList>
            <person name="Wang G."/>
        </authorList>
    </citation>
    <scope>NUCLEOTIDE SEQUENCE</scope>
    <source>
        <strain evidence="10">BMA10</strain>
    </source>
</reference>
<dbReference type="InterPro" id="IPR058792">
    <property type="entry name" value="Beta-barrel_RND_2"/>
</dbReference>
<organism evidence="10 11">
    <name type="scientific">Splendidivirga corallicola</name>
    <dbReference type="NCBI Taxonomy" id="3051826"/>
    <lineage>
        <taxon>Bacteria</taxon>
        <taxon>Pseudomonadati</taxon>
        <taxon>Bacteroidota</taxon>
        <taxon>Cytophagia</taxon>
        <taxon>Cytophagales</taxon>
        <taxon>Splendidivirgaceae</taxon>
        <taxon>Splendidivirga</taxon>
    </lineage>
</organism>
<keyword evidence="3" id="KW-0812">Transmembrane</keyword>
<evidence type="ECO:0000256" key="2">
    <source>
        <dbReference type="ARBA" id="ARBA00022448"/>
    </source>
</evidence>
<dbReference type="InterPro" id="IPR006143">
    <property type="entry name" value="RND_pump_MFP"/>
</dbReference>
<dbReference type="InterPro" id="IPR058649">
    <property type="entry name" value="CzcB_C"/>
</dbReference>
<comment type="caution">
    <text evidence="10">The sequence shown here is derived from an EMBL/GenBank/DDBJ whole genome shotgun (WGS) entry which is preliminary data.</text>
</comment>
<dbReference type="InterPro" id="IPR058790">
    <property type="entry name" value="BSH_CusB"/>
</dbReference>
<dbReference type="Proteomes" id="UP001172082">
    <property type="component" value="Unassembled WGS sequence"/>
</dbReference>
<dbReference type="Pfam" id="PF25919">
    <property type="entry name" value="BSH_CusB"/>
    <property type="match status" value="1"/>
</dbReference>
<accession>A0ABT8KWL8</accession>
<name>A0ABT8KWL8_9BACT</name>
<dbReference type="Pfam" id="PF25975">
    <property type="entry name" value="CzcB_C"/>
    <property type="match status" value="1"/>
</dbReference>
<evidence type="ECO:0000256" key="1">
    <source>
        <dbReference type="ARBA" id="ARBA00009477"/>
    </source>
</evidence>
<dbReference type="Pfam" id="PF25954">
    <property type="entry name" value="Beta-barrel_RND_2"/>
    <property type="match status" value="1"/>
</dbReference>
<evidence type="ECO:0000313" key="11">
    <source>
        <dbReference type="Proteomes" id="UP001172082"/>
    </source>
</evidence>
<dbReference type="Pfam" id="PF19335">
    <property type="entry name" value="HMBD"/>
    <property type="match status" value="1"/>
</dbReference>
<feature type="domain" description="CusB-like beta-barrel" evidence="8">
    <location>
        <begin position="248"/>
        <end position="322"/>
    </location>
</feature>
<sequence length="598" mass="65973">MKINKKNIILMSLMLVIGLALGWLIFGSGPHTNEATRPEDAHQHSETWTCSMHPQVRQPEPGNCPLCGMALIPLQEDTGSDDPTILTMTEKSVQLANIQTSIVGQGSKNKALLLAGKIIEDESRIYSQTAHFPGRIEKLFISFTGESIRKGQKIASIYSPELVTAQEELLEAKRFKPGNPTLVAAARAKLRLLKLHEPELRAIEESGKVKTEFDIRSDVSGIITKKSVSQGDHVMDGMELYEITDLSKVWVVLDAYENQLEWIKKGQTVKFTLQSLPGQTFQGDISFIDPVIDPNTRVAQVRIEVSNPEGKLKPGMFVNGNVLTRSEEESEAPMVPKSAVMWTGKRSIVYVKVANSNVPAFQLREITLGQNMGEFYQVIDGLETGEEVVSNGTFTVDAAAQLQGKKSMMNPLAEKVSLGHQHGQGHEASGSNAFTPIVIPDAPKEIGDIHATFKTQLTALVPNYIRLKDQLVESDGSKAVEAAQLLSVSMQEVNMELLQGSAHAYWTELLKIMQESIEKINKGNLTDQRLQFINLSNALIAAVTAFEAQSNDALYIQHCPMANDNQGADWISFDEDIKNPYFGDQMLTCGWVKEVLSE</sequence>
<dbReference type="InterPro" id="IPR021782">
    <property type="entry name" value="DUF3347"/>
</dbReference>
<dbReference type="EMBL" id="JAUJEA010000013">
    <property type="protein sequence ID" value="MDN5204793.1"/>
    <property type="molecule type" value="Genomic_DNA"/>
</dbReference>
<protein>
    <submittedName>
        <fullName evidence="10">Efflux RND transporter periplasmic adaptor subunit</fullName>
    </submittedName>
</protein>
<feature type="domain" description="CzcB-like C-terminal circularly permuted SH3-like" evidence="9">
    <location>
        <begin position="334"/>
        <end position="396"/>
    </location>
</feature>
<dbReference type="Gene3D" id="6.10.140.730">
    <property type="match status" value="1"/>
</dbReference>
<feature type="transmembrane region" description="Helical" evidence="3">
    <location>
        <begin position="7"/>
        <end position="26"/>
    </location>
</feature>
<dbReference type="PANTHER" id="PTHR30097:SF4">
    <property type="entry name" value="SLR6042 PROTEIN"/>
    <property type="match status" value="1"/>
</dbReference>
<dbReference type="InterPro" id="IPR045800">
    <property type="entry name" value="HMBD"/>
</dbReference>
<dbReference type="SUPFAM" id="SSF111369">
    <property type="entry name" value="HlyD-like secretion proteins"/>
    <property type="match status" value="1"/>
</dbReference>
<proteinExistence type="inferred from homology"/>
<keyword evidence="11" id="KW-1185">Reference proteome</keyword>
<keyword evidence="2" id="KW-0813">Transport</keyword>
<dbReference type="Pfam" id="PF25869">
    <property type="entry name" value="3HB_CusB"/>
    <property type="match status" value="1"/>
</dbReference>
<comment type="similarity">
    <text evidence="1">Belongs to the membrane fusion protein (MFP) (TC 8.A.1) family.</text>
</comment>
<dbReference type="PANTHER" id="PTHR30097">
    <property type="entry name" value="CATION EFFLUX SYSTEM PROTEIN CUSB"/>
    <property type="match status" value="1"/>
</dbReference>
<feature type="domain" description="Heavy metal binding" evidence="5">
    <location>
        <begin position="48"/>
        <end position="73"/>
    </location>
</feature>
<feature type="domain" description="DUF3347" evidence="4">
    <location>
        <begin position="461"/>
        <end position="550"/>
    </location>
</feature>
<evidence type="ECO:0000259" key="6">
    <source>
        <dbReference type="Pfam" id="PF25869"/>
    </source>
</evidence>
<evidence type="ECO:0000259" key="5">
    <source>
        <dbReference type="Pfam" id="PF19335"/>
    </source>
</evidence>
<gene>
    <name evidence="10" type="ORF">QQ008_25610</name>
</gene>
<evidence type="ECO:0000259" key="9">
    <source>
        <dbReference type="Pfam" id="PF25975"/>
    </source>
</evidence>
<keyword evidence="3" id="KW-1133">Transmembrane helix</keyword>
<dbReference type="InterPro" id="IPR051909">
    <property type="entry name" value="MFP_Cation_Efflux"/>
</dbReference>
<dbReference type="RefSeq" id="WP_346754817.1">
    <property type="nucleotide sequence ID" value="NZ_JAUJEA010000013.1"/>
</dbReference>
<evidence type="ECO:0000259" key="8">
    <source>
        <dbReference type="Pfam" id="PF25954"/>
    </source>
</evidence>
<dbReference type="Gene3D" id="2.40.30.170">
    <property type="match status" value="1"/>
</dbReference>
<dbReference type="Pfam" id="PF11827">
    <property type="entry name" value="DUF3347"/>
    <property type="match status" value="1"/>
</dbReference>
<evidence type="ECO:0000313" key="10">
    <source>
        <dbReference type="EMBL" id="MDN5204793.1"/>
    </source>
</evidence>